<dbReference type="EMBL" id="ABNAVX010000002">
    <property type="protein sequence ID" value="ELI8101136.1"/>
    <property type="molecule type" value="Genomic_DNA"/>
</dbReference>
<accession>A0A9P1PYE0</accession>
<dbReference type="KEGG" id="yef:FORC2_3252"/>
<evidence type="ECO:0000313" key="3">
    <source>
        <dbReference type="Proteomes" id="UP000041356"/>
    </source>
</evidence>
<proteinExistence type="predicted"/>
<comment type="caution">
    <text evidence="1">The sequence shown here is derived from an EMBL/GenBank/DDBJ whole genome shotgun (WGS) entry which is preliminary data.</text>
</comment>
<gene>
    <name evidence="1" type="ORF">ERS137939_03565</name>
    <name evidence="2" type="ORF">RSF11_000815</name>
</gene>
<evidence type="ECO:0000313" key="1">
    <source>
        <dbReference type="EMBL" id="CNG23051.1"/>
    </source>
</evidence>
<dbReference type="Pfam" id="PF05973">
    <property type="entry name" value="Gp49"/>
    <property type="match status" value="1"/>
</dbReference>
<protein>
    <submittedName>
        <fullName evidence="1">Phage-related protein</fullName>
    </submittedName>
    <submittedName>
        <fullName evidence="2">Type II toxin-antitoxin system RelE/ParE family toxin</fullName>
    </submittedName>
</protein>
<reference evidence="2" key="2">
    <citation type="submission" date="2023-02" db="EMBL/GenBank/DDBJ databases">
        <authorList>
            <person name="Ashton P.M."/>
            <person name="Dallman T."/>
            <person name="Nair S."/>
            <person name="De Pinna E."/>
            <person name="Peters T."/>
            <person name="Grant K."/>
        </authorList>
    </citation>
    <scope>NUCLEOTIDE SEQUENCE</scope>
    <source>
        <strain evidence="2">01103883</strain>
    </source>
</reference>
<sequence>MTGKIIDWRGSSLEDLKAFPESARIVAGRQLRNIQHGLEPNDFKMINNWGTGVIEIRLDDHSKAYRVVYIAKFERKIYVLHSFQKKSQRTSQKDVNIIKTRYKDIIHERRAGNDR</sequence>
<organism evidence="1 3">
    <name type="scientific">Yersinia enterocolitica</name>
    <dbReference type="NCBI Taxonomy" id="630"/>
    <lineage>
        <taxon>Bacteria</taxon>
        <taxon>Pseudomonadati</taxon>
        <taxon>Pseudomonadota</taxon>
        <taxon>Gammaproteobacteria</taxon>
        <taxon>Enterobacterales</taxon>
        <taxon>Yersiniaceae</taxon>
        <taxon>Yersinia</taxon>
    </lineage>
</organism>
<dbReference type="RefSeq" id="WP_046051517.1">
    <property type="nucleotide sequence ID" value="NZ_CAKODN010000001.1"/>
</dbReference>
<dbReference type="Proteomes" id="UP001182355">
    <property type="component" value="Unassembled WGS sequence"/>
</dbReference>
<dbReference type="Proteomes" id="UP000041356">
    <property type="component" value="Unassembled WGS sequence"/>
</dbReference>
<evidence type="ECO:0000313" key="2">
    <source>
        <dbReference type="EMBL" id="ELI8101136.1"/>
    </source>
</evidence>
<reference evidence="1 3" key="1">
    <citation type="submission" date="2015-03" db="EMBL/GenBank/DDBJ databases">
        <authorList>
            <consortium name="Pathogen Informatics"/>
            <person name="Murphy D."/>
        </authorList>
    </citation>
    <scope>NUCLEOTIDE SEQUENCE [LARGE SCALE GENOMIC DNA]</scope>
    <source>
        <strain evidence="1 3">IP27818</strain>
    </source>
</reference>
<dbReference type="InterPro" id="IPR009241">
    <property type="entry name" value="HigB-like"/>
</dbReference>
<name>A0A9P1PYE0_YEREN</name>
<dbReference type="AlphaFoldDB" id="A0A9P1PYE0"/>
<dbReference type="EMBL" id="CPZF01000010">
    <property type="protein sequence ID" value="CNG23051.1"/>
    <property type="molecule type" value="Genomic_DNA"/>
</dbReference>